<dbReference type="EMBL" id="CAWUHD010000056">
    <property type="protein sequence ID" value="CAK7224634.1"/>
    <property type="molecule type" value="Genomic_DNA"/>
</dbReference>
<dbReference type="CDD" id="cd02933">
    <property type="entry name" value="OYE_like_FMN"/>
    <property type="match status" value="1"/>
</dbReference>
<organism evidence="2 3">
    <name type="scientific">Sporothrix eucalyptigena</name>
    <dbReference type="NCBI Taxonomy" id="1812306"/>
    <lineage>
        <taxon>Eukaryota</taxon>
        <taxon>Fungi</taxon>
        <taxon>Dikarya</taxon>
        <taxon>Ascomycota</taxon>
        <taxon>Pezizomycotina</taxon>
        <taxon>Sordariomycetes</taxon>
        <taxon>Sordariomycetidae</taxon>
        <taxon>Ophiostomatales</taxon>
        <taxon>Ophiostomataceae</taxon>
        <taxon>Sporothrix</taxon>
    </lineage>
</organism>
<dbReference type="Proteomes" id="UP001642482">
    <property type="component" value="Unassembled WGS sequence"/>
</dbReference>
<dbReference type="Pfam" id="PF00724">
    <property type="entry name" value="Oxidored_FMN"/>
    <property type="match status" value="1"/>
</dbReference>
<dbReference type="InterPro" id="IPR045247">
    <property type="entry name" value="Oye-like"/>
</dbReference>
<gene>
    <name evidence="2" type="ORF">SEUCBS140593_005634</name>
</gene>
<evidence type="ECO:0000313" key="2">
    <source>
        <dbReference type="EMBL" id="CAK7224634.1"/>
    </source>
</evidence>
<keyword evidence="3" id="KW-1185">Reference proteome</keyword>
<feature type="domain" description="NADH:flavin oxidoreductase/NADH oxidase N-terminal" evidence="1">
    <location>
        <begin position="18"/>
        <end position="376"/>
    </location>
</feature>
<dbReference type="PANTHER" id="PTHR22893:SF129">
    <property type="entry name" value="FLAVIN OXIDOREDUCTASE HXNT"/>
    <property type="match status" value="1"/>
</dbReference>
<dbReference type="InterPro" id="IPR001155">
    <property type="entry name" value="OxRdtase_FMN_N"/>
</dbReference>
<dbReference type="SUPFAM" id="SSF51395">
    <property type="entry name" value="FMN-linked oxidoreductases"/>
    <property type="match status" value="1"/>
</dbReference>
<evidence type="ECO:0000259" key="1">
    <source>
        <dbReference type="Pfam" id="PF00724"/>
    </source>
</evidence>
<protein>
    <recommendedName>
        <fullName evidence="1">NADH:flavin oxidoreductase/NADH oxidase N-terminal domain-containing protein</fullName>
    </recommendedName>
</protein>
<sequence length="421" mass="45639">MPAAITPPLSFAPLRDTKVFTPWTLGRLQLAHRIVQAPCTRMRADKVDRGVFVPVDRNVTYYQQRASAGGLQITEAIDICLDASAYPGVAGVFTEAQLAGWKRVTDAVHAKGGFIVAQLWHTGRATSPGLLGGNGAQPISSTTKPMPGTYLDGLDCAENPPRAMTVEEIHALTKEWAAAAKRAVEVAGFDGVEIHGANGYLLEQFLHDNINDRTDAYGGSVENRCRFVVEVVEAVAAAIGSDRTGIRLSPYNYFQGTKDSNPNTHWAYLCERLATLPEASRPSFVHMIEPRFDEILDEQKKMAALAEYTAQPVNSLTPFREVLKKGGIKFLAAGGFNRDNLVPKIDGGLTDAVVLGRLFIANPDLVARLRNGWPLNAYDRSTFYGASLPEKGYLDYPVYAVDVVKTVGGAESSVEEVAVTA</sequence>
<accession>A0ABP0BY38</accession>
<dbReference type="PANTHER" id="PTHR22893">
    <property type="entry name" value="NADH OXIDOREDUCTASE-RELATED"/>
    <property type="match status" value="1"/>
</dbReference>
<dbReference type="InterPro" id="IPR013785">
    <property type="entry name" value="Aldolase_TIM"/>
</dbReference>
<evidence type="ECO:0000313" key="3">
    <source>
        <dbReference type="Proteomes" id="UP001642482"/>
    </source>
</evidence>
<name>A0ABP0BY38_9PEZI</name>
<comment type="caution">
    <text evidence="2">The sequence shown here is derived from an EMBL/GenBank/DDBJ whole genome shotgun (WGS) entry which is preliminary data.</text>
</comment>
<reference evidence="2 3" key="1">
    <citation type="submission" date="2024-01" db="EMBL/GenBank/DDBJ databases">
        <authorList>
            <person name="Allen C."/>
            <person name="Tagirdzhanova G."/>
        </authorList>
    </citation>
    <scope>NUCLEOTIDE SEQUENCE [LARGE SCALE GENOMIC DNA]</scope>
</reference>
<dbReference type="Gene3D" id="3.20.20.70">
    <property type="entry name" value="Aldolase class I"/>
    <property type="match status" value="1"/>
</dbReference>
<proteinExistence type="predicted"/>